<evidence type="ECO:0000313" key="1">
    <source>
        <dbReference type="EMBL" id="SMQ31123.1"/>
    </source>
</evidence>
<comment type="caution">
    <text evidence="1">The sequence shown here is derived from an EMBL/GenBank/DDBJ whole genome shotgun (WGS) entry which is preliminary data.</text>
</comment>
<evidence type="ECO:0000313" key="2">
    <source>
        <dbReference type="Proteomes" id="UP001158048"/>
    </source>
</evidence>
<organism evidence="1 2">
    <name type="scientific">Pseudomonas helmanticensis</name>
    <dbReference type="NCBI Taxonomy" id="1471381"/>
    <lineage>
        <taxon>Bacteria</taxon>
        <taxon>Pseudomonadati</taxon>
        <taxon>Pseudomonadota</taxon>
        <taxon>Gammaproteobacteria</taxon>
        <taxon>Pseudomonadales</taxon>
        <taxon>Pseudomonadaceae</taxon>
        <taxon>Pseudomonas</taxon>
    </lineage>
</organism>
<proteinExistence type="predicted"/>
<keyword evidence="2" id="KW-1185">Reference proteome</keyword>
<name>A0ACD2UEZ1_9PSED</name>
<reference evidence="1" key="1">
    <citation type="submission" date="2017-05" db="EMBL/GenBank/DDBJ databases">
        <authorList>
            <person name="Varghese N."/>
            <person name="Submissions S."/>
        </authorList>
    </citation>
    <scope>NUCLEOTIDE SEQUENCE</scope>
    <source>
        <strain evidence="1">LMG 28168</strain>
    </source>
</reference>
<sequence length="1439" mass="147318">MSSPTGYVLTRPSFLTGNAQADSLIFGTQWLSPDFGGSDFFSTRLTYSFVTPGQSYFAKGYSPDNEFLNSYALTSAQQTAVTSALNAWSAVANIKFTLISDINDSAGDLRFGGYAGMDPKTAAWAYFPDEKPLAGDVWIGPVTDNPNPVRGTYDYMTFVHEIGHALGLKHPFEASPTNSTLISPLIDDSHFTLMSYNNTYSYQPTTPMVLDILVIQQLYGANMLWQAGDNVYKWAPDQSVFETIWDAGGNDTIDASNQLSAVTLNLNEGQYSQIGKAFVNTTTQASVNDGLAIAFGAKIENATGSAFDDVLIGNDLNNWLNGMGGADTMSGGAGNDTYVVDNVNDVIIETNASLTEYDTVISVIDYTLGANLEYLSLAGTANINATGNALGNRLTGNVGNNILDGGAGNDLLTGGLGNDTYIVDSTGDVVVETSTLSTEIDTVKASVSYTLSANVENLVLTGTADLNGNGNGLNNVITGNIGNNLLNGGAGADTLIGGAGNDTYIIDNAGDSVVELANEGQDLVKASVSYVFNANVEDGELTGTDAINMVGNDLNNVLTGNSAANVLNGMAGADTMIGGAGNDYYFVDNVGDLVVETSTLASEIDTVRSTISYALTSNVEYLVLTGNADINATGNALGNRLTGNDGNNILDGGAGNDLLTGGLGNDTYIVDSTGDVVVETSTLSTEIDTVKASVNYALGANLENLVLTGTADLNGSGNGLNNVITGNIGNNLLDGGVGADTLIGGAGNDTYIVDNASDTVIEQADEGYDRVNASISYTLGANIEEGLLTGNNAINLTGNNLDNRLTGNAAANTLQGGAGNDTLDGGAGADTLIGGAGNDTYIIDNANDSVVELANEGQDLVKASVSYVFNANVEDGELTGTDAINMVGNDLNNVLTGNSAANVLNGMAGADTMIGGAGNDYYFVDNVGDLVVETSTLASEIDTVRSTISYALTSNVEYLVLTGNADINATGNALGNRLTGNDGNNILDGGAGNDLLTGGLGNDTYIVDSTGDVVVETSTLSTEIDTVKASVNYALGANLENLVLTGTADLNGSGNGLNNVITGNIGNNLLDGGVGADTLIGGAGNDTYIVDNAGDSVVELANEGIDLVKASVSYFFTANIENGELTGTDAINMVGNDLNNVLTGNSAANVLNGMEGADTMIGGAGNDYYFVDNVGDLVVETSTLASEIDTVRSTISYALTSNVEYLVLTGNADINATGNALGNRLTGNDGNNILDGGAGNDLLTGGLGNDTYIVDSTGDVVVETSTLSTEIDTVVSSVNYTLGNNLENLTLTGSASLNGNGNALDNLLIGNAGANVLNGGAGADTLIGGLGTDTLTGGSGADLFVFNAWNESATGNARDVITDFNSLQGDKIDLTKFDANLLDAGFNGFSFIGAADFTGAGQLRFVDHVLSGNVSGNAGADFEIQLVGVNSFSANDLVA</sequence>
<dbReference type="Proteomes" id="UP001158048">
    <property type="component" value="Unassembled WGS sequence"/>
</dbReference>
<accession>A0ACD2UEZ1</accession>
<protein>
    <submittedName>
        <fullName evidence="1">Hemolysin-type calcium-binding repeat-containing protein</fullName>
    </submittedName>
</protein>
<dbReference type="EMBL" id="FXUY01000002">
    <property type="protein sequence ID" value="SMQ31123.1"/>
    <property type="molecule type" value="Genomic_DNA"/>
</dbReference>
<gene>
    <name evidence="1" type="ORF">SAMN04488483_6024</name>
</gene>